<dbReference type="InterPro" id="IPR008676">
    <property type="entry name" value="MRG"/>
</dbReference>
<dbReference type="InterPro" id="IPR053820">
    <property type="entry name" value="MSL3_chromo-like"/>
</dbReference>
<evidence type="ECO:0000256" key="5">
    <source>
        <dbReference type="ARBA" id="ARBA00022763"/>
    </source>
</evidence>
<dbReference type="GO" id="GO:0032221">
    <property type="term" value="C:Rpd3S complex"/>
    <property type="evidence" value="ECO:0007669"/>
    <property type="project" value="TreeGrafter"/>
</dbReference>
<comment type="subcellular location">
    <subcellularLocation>
        <location evidence="1">Nucleus</location>
    </subcellularLocation>
</comment>
<dbReference type="GO" id="GO:0006281">
    <property type="term" value="P:DNA repair"/>
    <property type="evidence" value="ECO:0007669"/>
    <property type="project" value="UniProtKB-KW"/>
</dbReference>
<dbReference type="PANTHER" id="PTHR10880:SF15">
    <property type="entry name" value="MSL COMPLEX SUBUNIT 3"/>
    <property type="match status" value="1"/>
</dbReference>
<comment type="caution">
    <text evidence="15">The sequence shown here is derived from an EMBL/GenBank/DDBJ whole genome shotgun (WGS) entry which is preliminary data.</text>
</comment>
<evidence type="ECO:0000256" key="7">
    <source>
        <dbReference type="ARBA" id="ARBA00023015"/>
    </source>
</evidence>
<sequence length="612" mass="70812">MAPARQPPQPFAKDEKVLCFHGEMLYEAKILDIQTAESGEGFQYRIHYKGWKNTWDDWVSIDRIRKFTEENKELASQLHAQMKDLRQKSSAKAPKKGARANGTDSARGSEERTAGVAASGRGPRRARDFDLEQRKAKGSLLSSTFLPTSSFFPRHNSSLPTTFTTKSFLRYLGRWSRQIFNTKTYSPLASGLLFSVIVFFHNFVHTEIPIANMSVSWVSADSQRGWRHEQQRNLHTREPSPEVFARFSTYYRAPVMAGQQQVVEENENEGEEKDYDYRRPESSTDEEEEDYVYRPDATRRRARDSKNTGWKEPRLAADYLCQPAPRTKTYVTKDGRTNFDGRYALKPKPRKREQPVRQRRGANSPMDKPKEEVSPEHYDLATPWLPVTVCWTTCNWEKSHGQEPSGCGILFSFFSCCDCQITPGLQEDSFHARPSIKLPIPDHIKAMLVDDWENITKNNQLVPLPHPHPVDEILNDYLAFEKPNREDGSANMDILEEVLAGLREYFEKSLSRILLYRFERPQYHEIRKDWEKAGENDTHKSVCDTYGAEHLCRLMVSLPELVAQTNMDHQSVGRLREELSKFTVWLGKHAKNYFVSEYETPSQEYIDKARGF</sequence>
<reference evidence="15" key="1">
    <citation type="journal article" date="2020" name="Phytopathology">
        <title>Genome sequence and comparative analysis of Colletotrichum gloeosporioides isolated from Liriodendron leaves.</title>
        <authorList>
            <person name="Fu F.F."/>
            <person name="Hao Z."/>
            <person name="Wang P."/>
            <person name="Lu Y."/>
            <person name="Xue L.J."/>
            <person name="Wei G."/>
            <person name="Tian Y."/>
            <person name="Baishi H."/>
            <person name="Xu H."/>
            <person name="Shi J."/>
            <person name="Cheng T."/>
            <person name="Wang G."/>
            <person name="Yi Y."/>
            <person name="Chen J."/>
        </authorList>
    </citation>
    <scope>NUCLEOTIDE SEQUENCE</scope>
    <source>
        <strain evidence="15">Lc1</strain>
    </source>
</reference>
<evidence type="ECO:0000256" key="6">
    <source>
        <dbReference type="ARBA" id="ARBA00022853"/>
    </source>
</evidence>
<feature type="compositionally biased region" description="Acidic residues" evidence="13">
    <location>
        <begin position="264"/>
        <end position="274"/>
    </location>
</feature>
<dbReference type="InterPro" id="IPR000953">
    <property type="entry name" value="Chromo/chromo_shadow_dom"/>
</dbReference>
<feature type="domain" description="Chromo" evidence="14">
    <location>
        <begin position="25"/>
        <end position="76"/>
    </location>
</feature>
<dbReference type="Pfam" id="PF05712">
    <property type="entry name" value="MRG"/>
    <property type="match status" value="1"/>
</dbReference>
<evidence type="ECO:0000313" key="15">
    <source>
        <dbReference type="EMBL" id="KAF3805421.1"/>
    </source>
</evidence>
<comment type="similarity">
    <text evidence="2">Belongs to the MRG family.</text>
</comment>
<dbReference type="Gene3D" id="2.30.30.140">
    <property type="match status" value="1"/>
</dbReference>
<keyword evidence="5" id="KW-0227">DNA damage</keyword>
<gene>
    <name evidence="15" type="ORF">GCG54_00002766</name>
</gene>
<feature type="region of interest" description="Disordered" evidence="13">
    <location>
        <begin position="330"/>
        <end position="375"/>
    </location>
</feature>
<proteinExistence type="inferred from homology"/>
<keyword evidence="7" id="KW-0805">Transcription regulation</keyword>
<evidence type="ECO:0000256" key="9">
    <source>
        <dbReference type="ARBA" id="ARBA00023204"/>
    </source>
</evidence>
<dbReference type="GeneID" id="69009927"/>
<dbReference type="SMART" id="SM00298">
    <property type="entry name" value="CHROMO"/>
    <property type="match status" value="1"/>
</dbReference>
<feature type="region of interest" description="Disordered" evidence="13">
    <location>
        <begin position="84"/>
        <end position="129"/>
    </location>
</feature>
<feature type="region of interest" description="Disordered" evidence="13">
    <location>
        <begin position="258"/>
        <end position="308"/>
    </location>
</feature>
<dbReference type="FunFam" id="2.30.30.140:FF:000149">
    <property type="entry name" value="WGS project CABT00000000 data, contig 2.3"/>
    <property type="match status" value="1"/>
</dbReference>
<dbReference type="SUPFAM" id="SSF54160">
    <property type="entry name" value="Chromo domain-like"/>
    <property type="match status" value="1"/>
</dbReference>
<keyword evidence="10" id="KW-0539">Nucleus</keyword>
<evidence type="ECO:0000256" key="12">
    <source>
        <dbReference type="ARBA" id="ARBA00072864"/>
    </source>
</evidence>
<dbReference type="Pfam" id="PF22732">
    <property type="entry name" value="MSL3_chromo-like"/>
    <property type="match status" value="1"/>
</dbReference>
<evidence type="ECO:0000256" key="13">
    <source>
        <dbReference type="SAM" id="MobiDB-lite"/>
    </source>
</evidence>
<dbReference type="InterPro" id="IPR038217">
    <property type="entry name" value="MRG_C_sf"/>
</dbReference>
<dbReference type="GO" id="GO:0006338">
    <property type="term" value="P:chromatin remodeling"/>
    <property type="evidence" value="ECO:0007669"/>
    <property type="project" value="UniProtKB-ARBA"/>
</dbReference>
<organism evidence="15 16">
    <name type="scientific">Colletotrichum gloeosporioides</name>
    <name type="common">Anthracnose fungus</name>
    <name type="synonym">Glomerella cingulata</name>
    <dbReference type="NCBI Taxonomy" id="474922"/>
    <lineage>
        <taxon>Eukaryota</taxon>
        <taxon>Fungi</taxon>
        <taxon>Dikarya</taxon>
        <taxon>Ascomycota</taxon>
        <taxon>Pezizomycotina</taxon>
        <taxon>Sordariomycetes</taxon>
        <taxon>Hypocreomycetidae</taxon>
        <taxon>Glomerellales</taxon>
        <taxon>Glomerellaceae</taxon>
        <taxon>Colletotrichum</taxon>
        <taxon>Colletotrichum gloeosporioides species complex</taxon>
    </lineage>
</organism>
<dbReference type="RefSeq" id="XP_045264580.1">
    <property type="nucleotide sequence ID" value="XM_045402849.1"/>
</dbReference>
<dbReference type="PROSITE" id="PS51640">
    <property type="entry name" value="MRG"/>
    <property type="match status" value="1"/>
</dbReference>
<comment type="function">
    <text evidence="11">Involved in deacetylation of histones, chromatin assembly and chromosome segregation. May act as a transcriptional oscillator, directing histone deacetylases to specific chromosomal domains. Component of the NuA4 histone acetyltransferase complex which is involved in transcriptional activation of selected genes principally by acetylation of nucleosomal histone H4 and H2A. The NuA4 complex is also involved in DNA repair.</text>
</comment>
<dbReference type="AlphaFoldDB" id="A0A8H4CKA1"/>
<keyword evidence="16" id="KW-1185">Reference proteome</keyword>
<dbReference type="CDD" id="cd18983">
    <property type="entry name" value="CBD_MSL3_like"/>
    <property type="match status" value="1"/>
</dbReference>
<dbReference type="InterPro" id="IPR026541">
    <property type="entry name" value="MRG_dom"/>
</dbReference>
<reference evidence="15" key="2">
    <citation type="submission" date="2020-03" db="EMBL/GenBank/DDBJ databases">
        <authorList>
            <person name="Fu F.-F."/>
            <person name="Chen J."/>
        </authorList>
    </citation>
    <scope>NUCLEOTIDE SEQUENCE</scope>
    <source>
        <strain evidence="15">Lc1</strain>
    </source>
</reference>
<dbReference type="PANTHER" id="PTHR10880">
    <property type="entry name" value="MORTALITY FACTOR 4-LIKE PROTEIN"/>
    <property type="match status" value="1"/>
</dbReference>
<dbReference type="Proteomes" id="UP000613401">
    <property type="component" value="Unassembled WGS sequence"/>
</dbReference>
<name>A0A8H4CKA1_COLGL</name>
<evidence type="ECO:0000256" key="2">
    <source>
        <dbReference type="ARBA" id="ARBA00009093"/>
    </source>
</evidence>
<dbReference type="FunFam" id="1.10.274.30:FF:000004">
    <property type="entry name" value="Putative Chromatin modification-related protein eaf3"/>
    <property type="match status" value="1"/>
</dbReference>
<accession>A0A8H4CKA1</accession>
<dbReference type="GO" id="GO:0035267">
    <property type="term" value="C:NuA4 histone acetyltransferase complex"/>
    <property type="evidence" value="ECO:0007669"/>
    <property type="project" value="TreeGrafter"/>
</dbReference>
<evidence type="ECO:0000313" key="16">
    <source>
        <dbReference type="Proteomes" id="UP000613401"/>
    </source>
</evidence>
<evidence type="ECO:0000256" key="4">
    <source>
        <dbReference type="ARBA" id="ARBA00018505"/>
    </source>
</evidence>
<evidence type="ECO:0000256" key="8">
    <source>
        <dbReference type="ARBA" id="ARBA00023163"/>
    </source>
</evidence>
<evidence type="ECO:0000256" key="1">
    <source>
        <dbReference type="ARBA" id="ARBA00004123"/>
    </source>
</evidence>
<dbReference type="Gene3D" id="1.10.274.30">
    <property type="entry name" value="MRG domain"/>
    <property type="match status" value="1"/>
</dbReference>
<keyword evidence="8" id="KW-0804">Transcription</keyword>
<evidence type="ECO:0000256" key="10">
    <source>
        <dbReference type="ARBA" id="ARBA00023242"/>
    </source>
</evidence>
<comment type="subunit">
    <text evidence="3">Component of the NuA4 histone acetyltransferase complex.</text>
</comment>
<evidence type="ECO:0000256" key="11">
    <source>
        <dbReference type="ARBA" id="ARBA00057322"/>
    </source>
</evidence>
<dbReference type="InterPro" id="IPR016197">
    <property type="entry name" value="Chromo-like_dom_sf"/>
</dbReference>
<dbReference type="GO" id="GO:0006355">
    <property type="term" value="P:regulation of DNA-templated transcription"/>
    <property type="evidence" value="ECO:0007669"/>
    <property type="project" value="InterPro"/>
</dbReference>
<protein>
    <recommendedName>
        <fullName evidence="4">Chromatin modification-related protein EAF3</fullName>
    </recommendedName>
    <alternativeName>
        <fullName evidence="12">Chromatin modification-related protein eaf3</fullName>
    </alternativeName>
</protein>
<feature type="compositionally biased region" description="Basic and acidic residues" evidence="13">
    <location>
        <begin position="291"/>
        <end position="308"/>
    </location>
</feature>
<dbReference type="EMBL" id="WVTB01000042">
    <property type="protein sequence ID" value="KAF3805421.1"/>
    <property type="molecule type" value="Genomic_DNA"/>
</dbReference>
<keyword evidence="9" id="KW-0234">DNA repair</keyword>
<keyword evidence="6" id="KW-0156">Chromatin regulator</keyword>
<evidence type="ECO:0000259" key="14">
    <source>
        <dbReference type="SMART" id="SM00298"/>
    </source>
</evidence>
<evidence type="ECO:0000256" key="3">
    <source>
        <dbReference type="ARBA" id="ARBA00011353"/>
    </source>
</evidence>